<evidence type="ECO:0000313" key="5">
    <source>
        <dbReference type="Proteomes" id="UP001474421"/>
    </source>
</evidence>
<dbReference type="PROSITE" id="PS50804">
    <property type="entry name" value="SCAN_BOX"/>
    <property type="match status" value="1"/>
</dbReference>
<feature type="compositionally biased region" description="Basic and acidic residues" evidence="2">
    <location>
        <begin position="32"/>
        <end position="43"/>
    </location>
</feature>
<evidence type="ECO:0000256" key="1">
    <source>
        <dbReference type="ARBA" id="ARBA00023242"/>
    </source>
</evidence>
<evidence type="ECO:0000256" key="2">
    <source>
        <dbReference type="SAM" id="MobiDB-lite"/>
    </source>
</evidence>
<comment type="caution">
    <text evidence="4">The sequence shown here is derived from an EMBL/GenBank/DDBJ whole genome shotgun (WGS) entry which is preliminary data.</text>
</comment>
<dbReference type="Pfam" id="PF02023">
    <property type="entry name" value="SCAN"/>
    <property type="match status" value="1"/>
</dbReference>
<feature type="region of interest" description="Disordered" evidence="2">
    <location>
        <begin position="1"/>
        <end position="61"/>
    </location>
</feature>
<accession>A0AAW1BT08</accession>
<dbReference type="SUPFAM" id="SSF47353">
    <property type="entry name" value="Retrovirus capsid dimerization domain-like"/>
    <property type="match status" value="1"/>
</dbReference>
<dbReference type="Gene3D" id="1.10.4020.10">
    <property type="entry name" value="DNA breaking-rejoining enzymes"/>
    <property type="match status" value="1"/>
</dbReference>
<evidence type="ECO:0000313" key="4">
    <source>
        <dbReference type="EMBL" id="KAK9405571.1"/>
    </source>
</evidence>
<keyword evidence="5" id="KW-1185">Reference proteome</keyword>
<gene>
    <name evidence="4" type="ORF">NXF25_004345</name>
</gene>
<dbReference type="InterPro" id="IPR038269">
    <property type="entry name" value="SCAN_sf"/>
</dbReference>
<dbReference type="PANTHER" id="PTHR45935">
    <property type="entry name" value="PROTEIN ZBED8-RELATED"/>
    <property type="match status" value="1"/>
</dbReference>
<dbReference type="FunFam" id="1.10.4020.10:FF:000001">
    <property type="entry name" value="zinc finger protein 263 isoform X1"/>
    <property type="match status" value="1"/>
</dbReference>
<reference evidence="4 5" key="1">
    <citation type="journal article" date="2024" name="Proc. Natl. Acad. Sci. U.S.A.">
        <title>The genetic regulatory architecture and epigenomic basis for age-related changes in rattlesnake venom.</title>
        <authorList>
            <person name="Hogan M.P."/>
            <person name="Holding M.L."/>
            <person name="Nystrom G.S."/>
            <person name="Colston T.J."/>
            <person name="Bartlett D.A."/>
            <person name="Mason A.J."/>
            <person name="Ellsworth S.A."/>
            <person name="Rautsaw R.M."/>
            <person name="Lawrence K.C."/>
            <person name="Strickland J.L."/>
            <person name="He B."/>
            <person name="Fraser P."/>
            <person name="Margres M.J."/>
            <person name="Gilbert D.M."/>
            <person name="Gibbs H.L."/>
            <person name="Parkinson C.L."/>
            <person name="Rokyta D.R."/>
        </authorList>
    </citation>
    <scope>NUCLEOTIDE SEQUENCE [LARGE SCALE GENOMIC DNA]</scope>
    <source>
        <strain evidence="4">DRR0105</strain>
    </source>
</reference>
<evidence type="ECO:0000259" key="3">
    <source>
        <dbReference type="PROSITE" id="PS50804"/>
    </source>
</evidence>
<dbReference type="InterPro" id="IPR003309">
    <property type="entry name" value="SCAN_dom"/>
</dbReference>
<keyword evidence="1" id="KW-0539">Nucleus</keyword>
<sequence>MTEKGKNPDAKSERELQEDLNAGATQHKAGRTAKDLRAEKAEGFAKMGGSRPAKSEAGDRRLKYLDPRAALKAMQSSKEEELVSEPWENAKACLASLEGAAETYRRYKGLVDLSRDTQRVSEQTNPAKMDDYWKVGEDAMGDDSAATDTQRTLFREFLYREAEGPREACSRLWYLCHRWLKPERHTKEQILELLVLEQFLAILPSDLQRWVKAAEPHTCDQAVALAEGFPSGRPQEGAGLVQEVSAGFSTAEQSLSGAGERQASAIKVKQEQDGDSDSEDDRWVIETRQGDCQLEGTEPVKLCGPSLQEPYWSEEDGDGDEADQKDEDNPDQPRPEVFPLEDGDSNGLPGWEL</sequence>
<organism evidence="4 5">
    <name type="scientific">Crotalus adamanteus</name>
    <name type="common">Eastern diamondback rattlesnake</name>
    <dbReference type="NCBI Taxonomy" id="8729"/>
    <lineage>
        <taxon>Eukaryota</taxon>
        <taxon>Metazoa</taxon>
        <taxon>Chordata</taxon>
        <taxon>Craniata</taxon>
        <taxon>Vertebrata</taxon>
        <taxon>Euteleostomi</taxon>
        <taxon>Lepidosauria</taxon>
        <taxon>Squamata</taxon>
        <taxon>Bifurcata</taxon>
        <taxon>Unidentata</taxon>
        <taxon>Episquamata</taxon>
        <taxon>Toxicofera</taxon>
        <taxon>Serpentes</taxon>
        <taxon>Colubroidea</taxon>
        <taxon>Viperidae</taxon>
        <taxon>Crotalinae</taxon>
        <taxon>Crotalus</taxon>
    </lineage>
</organism>
<proteinExistence type="predicted"/>
<dbReference type="Proteomes" id="UP001474421">
    <property type="component" value="Unassembled WGS sequence"/>
</dbReference>
<protein>
    <submittedName>
        <fullName evidence="4">Zinc finger protein</fullName>
    </submittedName>
</protein>
<dbReference type="InterPro" id="IPR050916">
    <property type="entry name" value="SCAN-C2H2_zinc_finger"/>
</dbReference>
<dbReference type="EMBL" id="JAOTOJ010000002">
    <property type="protein sequence ID" value="KAK9405571.1"/>
    <property type="molecule type" value="Genomic_DNA"/>
</dbReference>
<dbReference type="PANTHER" id="PTHR45935:SF15">
    <property type="entry name" value="SCAN BOX DOMAIN-CONTAINING PROTEIN"/>
    <property type="match status" value="1"/>
</dbReference>
<feature type="compositionally biased region" description="Basic and acidic residues" evidence="2">
    <location>
        <begin position="1"/>
        <end position="17"/>
    </location>
</feature>
<feature type="domain" description="SCAN box" evidence="3">
    <location>
        <begin position="151"/>
        <end position="229"/>
    </location>
</feature>
<dbReference type="CDD" id="cd07936">
    <property type="entry name" value="SCAN"/>
    <property type="match status" value="1"/>
</dbReference>
<feature type="compositionally biased region" description="Acidic residues" evidence="2">
    <location>
        <begin position="312"/>
        <end position="330"/>
    </location>
</feature>
<dbReference type="SMART" id="SM00431">
    <property type="entry name" value="SCAN"/>
    <property type="match status" value="1"/>
</dbReference>
<feature type="region of interest" description="Disordered" evidence="2">
    <location>
        <begin position="251"/>
        <end position="353"/>
    </location>
</feature>
<dbReference type="AlphaFoldDB" id="A0AAW1BT08"/>
<name>A0AAW1BT08_CROAD</name>